<dbReference type="EMBL" id="BAAAZU010000003">
    <property type="protein sequence ID" value="GAA3917114.1"/>
    <property type="molecule type" value="Genomic_DNA"/>
</dbReference>
<keyword evidence="5" id="KW-0378">Hydrolase</keyword>
<feature type="region of interest" description="Disordered" evidence="9">
    <location>
        <begin position="630"/>
        <end position="650"/>
    </location>
</feature>
<evidence type="ECO:0000256" key="7">
    <source>
        <dbReference type="ARBA" id="ARBA00023049"/>
    </source>
</evidence>
<evidence type="ECO:0000256" key="3">
    <source>
        <dbReference type="ARBA" id="ARBA00022723"/>
    </source>
</evidence>
<organism evidence="12 13">
    <name type="scientific">Luteimonas lutimaris</name>
    <dbReference type="NCBI Taxonomy" id="698645"/>
    <lineage>
        <taxon>Bacteria</taxon>
        <taxon>Pseudomonadati</taxon>
        <taxon>Pseudomonadota</taxon>
        <taxon>Gammaproteobacteria</taxon>
        <taxon>Lysobacterales</taxon>
        <taxon>Lysobacteraceae</taxon>
        <taxon>Luteimonas</taxon>
    </lineage>
</organism>
<feature type="domain" description="P/Homo B" evidence="11">
    <location>
        <begin position="644"/>
        <end position="762"/>
    </location>
</feature>
<dbReference type="InterPro" id="IPR001570">
    <property type="entry name" value="Peptidase_M4_C_domain"/>
</dbReference>
<dbReference type="InterPro" id="IPR023612">
    <property type="entry name" value="Peptidase_M4"/>
</dbReference>
<dbReference type="Pfam" id="PF01483">
    <property type="entry name" value="P_proprotein"/>
    <property type="match status" value="1"/>
</dbReference>
<evidence type="ECO:0000313" key="12">
    <source>
        <dbReference type="EMBL" id="GAA3917114.1"/>
    </source>
</evidence>
<comment type="similarity">
    <text evidence="1">Belongs to the peptidase M4 family.</text>
</comment>
<dbReference type="Proteomes" id="UP001501727">
    <property type="component" value="Unassembled WGS sequence"/>
</dbReference>
<keyword evidence="13" id="KW-1185">Reference proteome</keyword>
<dbReference type="InterPro" id="IPR027268">
    <property type="entry name" value="Peptidase_M4/M1_CTD_sf"/>
</dbReference>
<feature type="chain" id="PRO_5045911136" evidence="10">
    <location>
        <begin position="29"/>
        <end position="762"/>
    </location>
</feature>
<keyword evidence="3" id="KW-0479">Metal-binding</keyword>
<dbReference type="Pfam" id="PF04151">
    <property type="entry name" value="PPC"/>
    <property type="match status" value="1"/>
</dbReference>
<dbReference type="Gene3D" id="3.10.170.10">
    <property type="match status" value="1"/>
</dbReference>
<dbReference type="SUPFAM" id="SSF55486">
    <property type="entry name" value="Metalloproteases ('zincins'), catalytic domain"/>
    <property type="match status" value="1"/>
</dbReference>
<keyword evidence="6" id="KW-0862">Zinc</keyword>
<dbReference type="InterPro" id="IPR050728">
    <property type="entry name" value="Zinc_Metalloprotease_M4"/>
</dbReference>
<keyword evidence="4 10" id="KW-0732">Signal</keyword>
<evidence type="ECO:0000256" key="6">
    <source>
        <dbReference type="ARBA" id="ARBA00022833"/>
    </source>
</evidence>
<dbReference type="Gene3D" id="3.10.450.40">
    <property type="match status" value="1"/>
</dbReference>
<dbReference type="InterPro" id="IPR011096">
    <property type="entry name" value="FTP_domain"/>
</dbReference>
<dbReference type="Pfam" id="PF01447">
    <property type="entry name" value="Peptidase_M4"/>
    <property type="match status" value="1"/>
</dbReference>
<feature type="compositionally biased region" description="Acidic residues" evidence="9">
    <location>
        <begin position="632"/>
        <end position="650"/>
    </location>
</feature>
<dbReference type="RefSeq" id="WP_344758639.1">
    <property type="nucleotide sequence ID" value="NZ_BAAAZU010000003.1"/>
</dbReference>
<reference evidence="13" key="1">
    <citation type="journal article" date="2019" name="Int. J. Syst. Evol. Microbiol.">
        <title>The Global Catalogue of Microorganisms (GCM) 10K type strain sequencing project: providing services to taxonomists for standard genome sequencing and annotation.</title>
        <authorList>
            <consortium name="The Broad Institute Genomics Platform"/>
            <consortium name="The Broad Institute Genome Sequencing Center for Infectious Disease"/>
            <person name="Wu L."/>
            <person name="Ma J."/>
        </authorList>
    </citation>
    <scope>NUCLEOTIDE SEQUENCE [LARGE SCALE GENOMIC DNA]</scope>
    <source>
        <strain evidence="13">JCM 16916</strain>
    </source>
</reference>
<evidence type="ECO:0000256" key="10">
    <source>
        <dbReference type="SAM" id="SignalP"/>
    </source>
</evidence>
<dbReference type="InterPro" id="IPR013856">
    <property type="entry name" value="Peptidase_M4_domain"/>
</dbReference>
<evidence type="ECO:0000256" key="8">
    <source>
        <dbReference type="ARBA" id="ARBA00023145"/>
    </source>
</evidence>
<dbReference type="InterPro" id="IPR007280">
    <property type="entry name" value="Peptidase_C_arc/bac"/>
</dbReference>
<evidence type="ECO:0000256" key="2">
    <source>
        <dbReference type="ARBA" id="ARBA00022670"/>
    </source>
</evidence>
<dbReference type="PROSITE" id="PS51257">
    <property type="entry name" value="PROKAR_LIPOPROTEIN"/>
    <property type="match status" value="1"/>
</dbReference>
<sequence length="762" mass="81556">MTNSKKRSLALVALTPLALACMAMSAQAATRVNLHQQDVSAINSQYANASVAIGVSKQASVRHAEMLGLGTDSALSLIGSHTNANGVRNSRYVQTFQGVPVYGEHVIVSEDASGQVRTLFGSKVDGLDQDLPSMTARISSAQALTSAKRAALGSRLLGLKVQGEKSRQVIFVGDDGRARLAWEVSFFADAPQGGSPTSPKVIVDAASGAILKQFDALKNAEIGTGPGGNEKTGQYEYGTDFGFLDVQENGTDCTMDSEKVTTVNLNHGTSGSTPWTYTCPRNTVEEINGAYSPLNDAHYFGHVVFDMYSDYLETSPLTNKVTLKVHYSTNYENAFWEPATQTMYFGDGFNTFYPLVSLDVLAHEVSHGFTEQNSDLEYSLQPGGINEAFSDMAGEAAEFFFKGENDFLIGGEIFKAPGEALRYMEDPTLDGISIGSANDYYDGLNVHYSSGVYNKAFYLLATSDGWDTYKAFMAFAVANRDYWSPSTNFYDGACGVETAAEDLGYAKADVTAAFAGVDVECGGGPPPDPDPVALENGVPVTGLEIGTNHALRYTLDVPAGASNLSFTISGGTGDADLYVKFGEEATDTVYDCRPYKSGNSEVCEFPTPSEGTYYVRVKAYQAYSGVTLVGEYEGDDGDPGDPGDPPDDEVQTYDNDTDFVINDYGSVRSPVEVSGRTGSGLAETQVSVDISHTYIGDLKVDLIAPDGSVYVLHNRTGGSSNDIDMTYTVDLSGESLNGEWNLRVKDNGRGDTGTLNGWSVTF</sequence>
<name>A0ABP7M8G5_9GAMM</name>
<keyword evidence="7" id="KW-0482">Metalloprotease</keyword>
<evidence type="ECO:0000256" key="1">
    <source>
        <dbReference type="ARBA" id="ARBA00009388"/>
    </source>
</evidence>
<dbReference type="SUPFAM" id="SSF49785">
    <property type="entry name" value="Galactose-binding domain-like"/>
    <property type="match status" value="1"/>
</dbReference>
<dbReference type="InterPro" id="IPR008979">
    <property type="entry name" value="Galactose-bd-like_sf"/>
</dbReference>
<keyword evidence="2" id="KW-0645">Protease</keyword>
<dbReference type="InterPro" id="IPR002884">
    <property type="entry name" value="P_dom"/>
</dbReference>
<evidence type="ECO:0000256" key="5">
    <source>
        <dbReference type="ARBA" id="ARBA00022801"/>
    </source>
</evidence>
<dbReference type="PANTHER" id="PTHR33794">
    <property type="entry name" value="BACILLOLYSIN"/>
    <property type="match status" value="1"/>
</dbReference>
<evidence type="ECO:0000256" key="4">
    <source>
        <dbReference type="ARBA" id="ARBA00022729"/>
    </source>
</evidence>
<gene>
    <name evidence="12" type="ORF">GCM10022229_08060</name>
</gene>
<proteinExistence type="inferred from homology"/>
<dbReference type="Gene3D" id="2.60.120.260">
    <property type="entry name" value="Galactose-binding domain-like"/>
    <property type="match status" value="1"/>
</dbReference>
<dbReference type="PRINTS" id="PR00730">
    <property type="entry name" value="THERMOLYSIN"/>
</dbReference>
<keyword evidence="8" id="KW-0865">Zymogen</keyword>
<dbReference type="Gene3D" id="3.10.450.490">
    <property type="match status" value="1"/>
</dbReference>
<accession>A0ABP7M8G5</accession>
<comment type="caution">
    <text evidence="12">The sequence shown here is derived from an EMBL/GenBank/DDBJ whole genome shotgun (WGS) entry which is preliminary data.</text>
</comment>
<evidence type="ECO:0000313" key="13">
    <source>
        <dbReference type="Proteomes" id="UP001501727"/>
    </source>
</evidence>
<protein>
    <submittedName>
        <fullName evidence="12">M4 family metallopeptidase</fullName>
    </submittedName>
</protein>
<evidence type="ECO:0000259" key="11">
    <source>
        <dbReference type="PROSITE" id="PS51829"/>
    </source>
</evidence>
<evidence type="ECO:0000256" key="9">
    <source>
        <dbReference type="SAM" id="MobiDB-lite"/>
    </source>
</evidence>
<dbReference type="Pfam" id="PF07504">
    <property type="entry name" value="FTP"/>
    <property type="match status" value="1"/>
</dbReference>
<dbReference type="Gene3D" id="2.60.120.380">
    <property type="match status" value="1"/>
</dbReference>
<dbReference type="PANTHER" id="PTHR33794:SF1">
    <property type="entry name" value="BACILLOLYSIN"/>
    <property type="match status" value="1"/>
</dbReference>
<feature type="signal peptide" evidence="10">
    <location>
        <begin position="1"/>
        <end position="28"/>
    </location>
</feature>
<dbReference type="PROSITE" id="PS51829">
    <property type="entry name" value="P_HOMO_B"/>
    <property type="match status" value="1"/>
</dbReference>
<dbReference type="Pfam" id="PF02868">
    <property type="entry name" value="Peptidase_M4_C"/>
    <property type="match status" value="1"/>
</dbReference>
<dbReference type="CDD" id="cd09597">
    <property type="entry name" value="M4_TLP"/>
    <property type="match status" value="1"/>
</dbReference>
<dbReference type="Gene3D" id="1.10.390.10">
    <property type="entry name" value="Neutral Protease Domain 2"/>
    <property type="match status" value="1"/>
</dbReference>